<evidence type="ECO:0000256" key="4">
    <source>
        <dbReference type="ARBA" id="ARBA00022776"/>
    </source>
</evidence>
<evidence type="ECO:0000256" key="2">
    <source>
        <dbReference type="ARBA" id="ARBA00022454"/>
    </source>
</evidence>
<keyword evidence="3 9" id="KW-0132">Cell division</keyword>
<dbReference type="HOGENOM" id="CLU_117280_0_0_1"/>
<reference evidence="11 12" key="1">
    <citation type="journal article" date="2011" name="Proc. Natl. Acad. Sci. U.S.A.">
        <title>Evolutionary erosion of yeast sex chromosomes by mating-type switching accidents.</title>
        <authorList>
            <person name="Gordon J.L."/>
            <person name="Armisen D."/>
            <person name="Proux-Wera E."/>
            <person name="Oheigeartaigh S.S."/>
            <person name="Byrne K.P."/>
            <person name="Wolfe K.H."/>
        </authorList>
    </citation>
    <scope>NUCLEOTIDE SEQUENCE [LARGE SCALE GENOMIC DNA]</scope>
    <source>
        <strain evidence="12">ATCC 24235 / CBS 4417 / NBRC 1672 / NRRL Y-8282 / UCD 70-5</strain>
    </source>
</reference>
<evidence type="ECO:0000256" key="1">
    <source>
        <dbReference type="ARBA" id="ARBA00004629"/>
    </source>
</evidence>
<evidence type="ECO:0000256" key="3">
    <source>
        <dbReference type="ARBA" id="ARBA00022618"/>
    </source>
</evidence>
<dbReference type="GO" id="GO:0005634">
    <property type="term" value="C:nucleus"/>
    <property type="evidence" value="ECO:0007669"/>
    <property type="project" value="UniProtKB-SubCell"/>
</dbReference>
<dbReference type="EMBL" id="HE612860">
    <property type="protein sequence ID" value="CCE63134.1"/>
    <property type="molecule type" value="Genomic_DNA"/>
</dbReference>
<evidence type="ECO:0000256" key="7">
    <source>
        <dbReference type="ARBA" id="ARBA00023306"/>
    </source>
</evidence>
<gene>
    <name evidence="11" type="primary">TPHA0E00380</name>
    <name evidence="11" type="ordered locus">TPHA_0E00380</name>
</gene>
<name>G8BTA6_TETPH</name>
<protein>
    <recommendedName>
        <fullName evidence="9">Kinetochore-associated protein</fullName>
    </recommendedName>
</protein>
<accession>G8BTA6</accession>
<dbReference type="RefSeq" id="XP_003685568.1">
    <property type="nucleotide sequence ID" value="XM_003685520.1"/>
</dbReference>
<keyword evidence="6 9" id="KW-0539">Nucleus</keyword>
<dbReference type="OMA" id="SSCFPEY"/>
<dbReference type="GeneID" id="11531284"/>
<dbReference type="Pfam" id="PF03980">
    <property type="entry name" value="Nnf1"/>
    <property type="match status" value="1"/>
</dbReference>
<keyword evidence="8 9" id="KW-0137">Centromere</keyword>
<proteinExistence type="predicted"/>
<feature type="coiled-coil region" evidence="10">
    <location>
        <begin position="140"/>
        <end position="174"/>
    </location>
</feature>
<keyword evidence="2 9" id="KW-0158">Chromosome</keyword>
<evidence type="ECO:0000256" key="5">
    <source>
        <dbReference type="ARBA" id="ARBA00022838"/>
    </source>
</evidence>
<evidence type="ECO:0000313" key="12">
    <source>
        <dbReference type="Proteomes" id="UP000005666"/>
    </source>
</evidence>
<dbReference type="PIRSF" id="PIRSF027153">
    <property type="entry name" value="Nnf1p"/>
    <property type="match status" value="1"/>
</dbReference>
<dbReference type="AlphaFoldDB" id="G8BTA6"/>
<comment type="subcellular location">
    <subcellularLocation>
        <location evidence="1 9">Chromosome</location>
        <location evidence="1 9">Centromere</location>
        <location evidence="1 9">Kinetochore</location>
    </subcellularLocation>
    <subcellularLocation>
        <location evidence="9">Nucleus</location>
    </subcellularLocation>
    <text evidence="9">Associated with the kinetochore.</text>
</comment>
<dbReference type="GO" id="GO:0051301">
    <property type="term" value="P:cell division"/>
    <property type="evidence" value="ECO:0007669"/>
    <property type="project" value="UniProtKB-UniRule"/>
</dbReference>
<dbReference type="KEGG" id="tpf:TPHA_0E00380"/>
<evidence type="ECO:0000256" key="9">
    <source>
        <dbReference type="PIRNR" id="PIRNR027153"/>
    </source>
</evidence>
<evidence type="ECO:0000256" key="6">
    <source>
        <dbReference type="ARBA" id="ARBA00023242"/>
    </source>
</evidence>
<dbReference type="GO" id="GO:0000444">
    <property type="term" value="C:MIS12/MIND type complex"/>
    <property type="evidence" value="ECO:0007669"/>
    <property type="project" value="UniProtKB-UniRule"/>
</dbReference>
<dbReference type="PANTHER" id="PTHR15459">
    <property type="entry name" value="POLYAMINE-MODULATED FACTOR 1"/>
    <property type="match status" value="1"/>
</dbReference>
<evidence type="ECO:0000256" key="8">
    <source>
        <dbReference type="ARBA" id="ARBA00023328"/>
    </source>
</evidence>
<keyword evidence="10" id="KW-0175">Coiled coil</keyword>
<evidence type="ECO:0000256" key="10">
    <source>
        <dbReference type="SAM" id="Coils"/>
    </source>
</evidence>
<evidence type="ECO:0000313" key="11">
    <source>
        <dbReference type="EMBL" id="CCE63134.1"/>
    </source>
</evidence>
<dbReference type="OrthoDB" id="18453at2759"/>
<dbReference type="InterPro" id="IPR016851">
    <property type="entry name" value="Nnf1"/>
</dbReference>
<keyword evidence="7 9" id="KW-0131">Cell cycle</keyword>
<sequence>MNEHNRIRYIRFNQVFEKAFSQSVSKLQSWDKLSSCFPEYSMEDEGASNLENCQKQVIQFWTELCKREFNEILKEKNVKEKLDSLDDLIAEAKVRVAAEKGNPTKSDANIILDELDAKQLLELNLHTQRVKTIKDLDIRLDRLNNINTSISDNILSLEKQIETEREELDQIYKKYLGDSINKEKDEVLVQGLHDMVLELQEL</sequence>
<dbReference type="PANTHER" id="PTHR15459:SF3">
    <property type="entry name" value="POLYAMINE-MODULATED FACTOR 1"/>
    <property type="match status" value="1"/>
</dbReference>
<dbReference type="eggNOG" id="ENOG502RZTQ">
    <property type="taxonomic scope" value="Eukaryota"/>
</dbReference>
<dbReference type="InterPro" id="IPR007128">
    <property type="entry name" value="PMF1/Nnf1"/>
</dbReference>
<keyword evidence="5 9" id="KW-0995">Kinetochore</keyword>
<dbReference type="GO" id="GO:0007059">
    <property type="term" value="P:chromosome segregation"/>
    <property type="evidence" value="ECO:0007669"/>
    <property type="project" value="UniProtKB-UniRule"/>
</dbReference>
<dbReference type="Proteomes" id="UP000005666">
    <property type="component" value="Chromosome 5"/>
</dbReference>
<keyword evidence="4 9" id="KW-0498">Mitosis</keyword>
<organism evidence="11 12">
    <name type="scientific">Tetrapisispora phaffii (strain ATCC 24235 / CBS 4417 / NBRC 1672 / NRRL Y-8282 / UCD 70-5)</name>
    <name type="common">Yeast</name>
    <name type="synonym">Fabospora phaffii</name>
    <dbReference type="NCBI Taxonomy" id="1071381"/>
    <lineage>
        <taxon>Eukaryota</taxon>
        <taxon>Fungi</taxon>
        <taxon>Dikarya</taxon>
        <taxon>Ascomycota</taxon>
        <taxon>Saccharomycotina</taxon>
        <taxon>Saccharomycetes</taxon>
        <taxon>Saccharomycetales</taxon>
        <taxon>Saccharomycetaceae</taxon>
        <taxon>Tetrapisispora</taxon>
    </lineage>
</organism>
<keyword evidence="12" id="KW-1185">Reference proteome</keyword>